<feature type="transmembrane region" description="Helical" evidence="5">
    <location>
        <begin position="166"/>
        <end position="186"/>
    </location>
</feature>
<evidence type="ECO:0000256" key="3">
    <source>
        <dbReference type="ARBA" id="ARBA00022989"/>
    </source>
</evidence>
<protein>
    <submittedName>
        <fullName evidence="6">Formate/nitrite transporter family protein</fullName>
    </submittedName>
</protein>
<keyword evidence="3 5" id="KW-1133">Transmembrane helix</keyword>
<feature type="transmembrane region" description="Helical" evidence="5">
    <location>
        <begin position="193"/>
        <end position="214"/>
    </location>
</feature>
<evidence type="ECO:0000313" key="7">
    <source>
        <dbReference type="Proteomes" id="UP000732399"/>
    </source>
</evidence>
<comment type="subcellular location">
    <subcellularLocation>
        <location evidence="1">Membrane</location>
        <topology evidence="1">Multi-pass membrane protein</topology>
    </subcellularLocation>
</comment>
<accession>A0ABX1CGD4</accession>
<dbReference type="PANTHER" id="PTHR30520:SF2">
    <property type="entry name" value="INNER MEMBRANE PROTEIN YFDC"/>
    <property type="match status" value="1"/>
</dbReference>
<dbReference type="PANTHER" id="PTHR30520">
    <property type="entry name" value="FORMATE TRANSPORTER-RELATED"/>
    <property type="match status" value="1"/>
</dbReference>
<dbReference type="Gene3D" id="1.20.1080.10">
    <property type="entry name" value="Glycerol uptake facilitator protein"/>
    <property type="match status" value="1"/>
</dbReference>
<dbReference type="RefSeq" id="WP_168132584.1">
    <property type="nucleotide sequence ID" value="NZ_JAAVJH010000001.1"/>
</dbReference>
<evidence type="ECO:0000256" key="1">
    <source>
        <dbReference type="ARBA" id="ARBA00004141"/>
    </source>
</evidence>
<keyword evidence="7" id="KW-1185">Reference proteome</keyword>
<name>A0ABX1CGD4_9SPHN</name>
<comment type="caution">
    <text evidence="6">The sequence shown here is derived from an EMBL/GenBank/DDBJ whole genome shotgun (WGS) entry which is preliminary data.</text>
</comment>
<keyword evidence="2 5" id="KW-0812">Transmembrane</keyword>
<feature type="transmembrane region" description="Helical" evidence="5">
    <location>
        <begin position="120"/>
        <end position="146"/>
    </location>
</feature>
<evidence type="ECO:0000256" key="5">
    <source>
        <dbReference type="SAM" id="Phobius"/>
    </source>
</evidence>
<keyword evidence="4 5" id="KW-0472">Membrane</keyword>
<evidence type="ECO:0000256" key="2">
    <source>
        <dbReference type="ARBA" id="ARBA00022692"/>
    </source>
</evidence>
<sequence>MEERAADDDIEELKAADAKDVHRAVREEGEAELRRSAPSLLWSGLAAGIAINASLVAMAILHAALPEGPAKPLLVALGYPIGFIIVVLGRMQFFTESTITAMLPFAHRPSLDGARRTVRLWSLVLVANLAGTLLTTGALVHLGLVAPEVRAGMTGVAESMLAHDPMHTFLVGIPAGFLIAGIAWLLPNGREQAFLVIFAITWVVGAADFAHSVAGSAKAWVLAWEGLLSWPGALFGEIMPAVAGNLIGGAGLFTLLAHGQVQGEPEGDRA</sequence>
<organism evidence="6 7">
    <name type="scientific">Sphingomonas corticis</name>
    <dbReference type="NCBI Taxonomy" id="2722791"/>
    <lineage>
        <taxon>Bacteria</taxon>
        <taxon>Pseudomonadati</taxon>
        <taxon>Pseudomonadota</taxon>
        <taxon>Alphaproteobacteria</taxon>
        <taxon>Sphingomonadales</taxon>
        <taxon>Sphingomonadaceae</taxon>
        <taxon>Sphingomonas</taxon>
    </lineage>
</organism>
<feature type="transmembrane region" description="Helical" evidence="5">
    <location>
        <begin position="77"/>
        <end position="99"/>
    </location>
</feature>
<dbReference type="InterPro" id="IPR023271">
    <property type="entry name" value="Aquaporin-like"/>
</dbReference>
<gene>
    <name evidence="6" type="ORF">HBH26_00390</name>
</gene>
<dbReference type="Pfam" id="PF01226">
    <property type="entry name" value="Form_Nir_trans"/>
    <property type="match status" value="1"/>
</dbReference>
<proteinExistence type="predicted"/>
<dbReference type="Proteomes" id="UP000732399">
    <property type="component" value="Unassembled WGS sequence"/>
</dbReference>
<feature type="transmembrane region" description="Helical" evidence="5">
    <location>
        <begin position="40"/>
        <end position="65"/>
    </location>
</feature>
<reference evidence="6 7" key="1">
    <citation type="submission" date="2020-03" db="EMBL/GenBank/DDBJ databases">
        <authorList>
            <person name="Wang L."/>
            <person name="He N."/>
            <person name="Li Y."/>
            <person name="Fang Y."/>
            <person name="Zhang F."/>
        </authorList>
    </citation>
    <scope>NUCLEOTIDE SEQUENCE [LARGE SCALE GENOMIC DNA]</scope>
    <source>
        <strain evidence="6 7">36D10-4-7</strain>
    </source>
</reference>
<evidence type="ECO:0000256" key="4">
    <source>
        <dbReference type="ARBA" id="ARBA00023136"/>
    </source>
</evidence>
<dbReference type="EMBL" id="JAAVJH010000001">
    <property type="protein sequence ID" value="NJR77070.1"/>
    <property type="molecule type" value="Genomic_DNA"/>
</dbReference>
<evidence type="ECO:0000313" key="6">
    <source>
        <dbReference type="EMBL" id="NJR77070.1"/>
    </source>
</evidence>
<dbReference type="InterPro" id="IPR000292">
    <property type="entry name" value="For/NO2_transpt"/>
</dbReference>
<feature type="transmembrane region" description="Helical" evidence="5">
    <location>
        <begin position="234"/>
        <end position="256"/>
    </location>
</feature>